<keyword evidence="5" id="KW-0012">Acyltransferase</keyword>
<accession>A0ABP0VBX6</accession>
<proteinExistence type="inferred from homology"/>
<evidence type="ECO:0000256" key="1">
    <source>
        <dbReference type="ARBA" id="ARBA00004925"/>
    </source>
</evidence>
<comment type="similarity">
    <text evidence="2">Belongs to the acetyltransferase family. ArgA subfamily.</text>
</comment>
<dbReference type="Pfam" id="PF00696">
    <property type="entry name" value="AA_kinase"/>
    <property type="match status" value="1"/>
</dbReference>
<dbReference type="InterPro" id="IPR036393">
    <property type="entry name" value="AceGlu_kinase-like_sf"/>
</dbReference>
<dbReference type="Gene3D" id="3.40.630.30">
    <property type="match status" value="1"/>
</dbReference>
<keyword evidence="4" id="KW-0808">Transferase</keyword>
<feature type="domain" description="N-acetyltransferase" evidence="7">
    <location>
        <begin position="312"/>
        <end position="456"/>
    </location>
</feature>
<reference evidence="8" key="1">
    <citation type="submission" date="2024-02" db="EMBL/GenBank/DDBJ databases">
        <authorList>
            <consortium name="ELIXIR-Norway"/>
            <consortium name="Elixir Norway"/>
        </authorList>
    </citation>
    <scope>NUCLEOTIDE SEQUENCE</scope>
</reference>
<evidence type="ECO:0000259" key="7">
    <source>
        <dbReference type="PROSITE" id="PS51186"/>
    </source>
</evidence>
<dbReference type="InterPro" id="IPR016181">
    <property type="entry name" value="Acyl_CoA_acyltransferase"/>
</dbReference>
<name>A0ABP0VBX6_9BRYO</name>
<dbReference type="CDD" id="cd04301">
    <property type="entry name" value="NAT_SF"/>
    <property type="match status" value="1"/>
</dbReference>
<comment type="caution">
    <text evidence="8">The sequence shown here is derived from an EMBL/GenBank/DDBJ whole genome shotgun (WGS) entry which is preliminary data.</text>
</comment>
<dbReference type="Gene3D" id="3.40.1160.10">
    <property type="entry name" value="Acetylglutamate kinase-like"/>
    <property type="match status" value="1"/>
</dbReference>
<dbReference type="PIRSF" id="PIRSF000423">
    <property type="entry name" value="ArgA"/>
    <property type="match status" value="1"/>
</dbReference>
<evidence type="ECO:0000256" key="2">
    <source>
        <dbReference type="ARBA" id="ARBA00009145"/>
    </source>
</evidence>
<dbReference type="InterPro" id="IPR010167">
    <property type="entry name" value="NH2A_AcTrfase"/>
</dbReference>
<dbReference type="Proteomes" id="UP001497444">
    <property type="component" value="Unassembled WGS sequence"/>
</dbReference>
<evidence type="ECO:0000313" key="8">
    <source>
        <dbReference type="EMBL" id="CAK9251456.1"/>
    </source>
</evidence>
<protein>
    <recommendedName>
        <fullName evidence="3">amino-acid N-acetyltransferase</fullName>
        <ecNumber evidence="3">2.3.1.1</ecNumber>
    </recommendedName>
</protein>
<dbReference type="EMBL" id="CAXAQS010000387">
    <property type="protein sequence ID" value="CAK9251456.1"/>
    <property type="molecule type" value="Genomic_DNA"/>
</dbReference>
<dbReference type="EC" id="2.3.1.1" evidence="3"/>
<organism evidence="8 9">
    <name type="scientific">Sphagnum jensenii</name>
    <dbReference type="NCBI Taxonomy" id="128206"/>
    <lineage>
        <taxon>Eukaryota</taxon>
        <taxon>Viridiplantae</taxon>
        <taxon>Streptophyta</taxon>
        <taxon>Embryophyta</taxon>
        <taxon>Bryophyta</taxon>
        <taxon>Sphagnophytina</taxon>
        <taxon>Sphagnopsida</taxon>
        <taxon>Sphagnales</taxon>
        <taxon>Sphagnaceae</taxon>
        <taxon>Sphagnum</taxon>
    </lineage>
</organism>
<dbReference type="PANTHER" id="PTHR30602:SF12">
    <property type="entry name" value="AMINO-ACID ACETYLTRANSFERASE NAGS1, CHLOROPLASTIC-RELATED"/>
    <property type="match status" value="1"/>
</dbReference>
<dbReference type="SUPFAM" id="SSF53633">
    <property type="entry name" value="Carbamate kinase-like"/>
    <property type="match status" value="1"/>
</dbReference>
<dbReference type="Pfam" id="PF00583">
    <property type="entry name" value="Acetyltransf_1"/>
    <property type="match status" value="1"/>
</dbReference>
<dbReference type="InterPro" id="IPR001048">
    <property type="entry name" value="Asp/Glu/Uridylate_kinase"/>
</dbReference>
<dbReference type="PROSITE" id="PS51186">
    <property type="entry name" value="GNAT"/>
    <property type="match status" value="1"/>
</dbReference>
<evidence type="ECO:0000256" key="6">
    <source>
        <dbReference type="ARBA" id="ARBA00048372"/>
    </source>
</evidence>
<dbReference type="PANTHER" id="PTHR30602">
    <property type="entry name" value="AMINO-ACID ACETYLTRANSFERASE"/>
    <property type="match status" value="1"/>
</dbReference>
<evidence type="ECO:0000256" key="5">
    <source>
        <dbReference type="ARBA" id="ARBA00023315"/>
    </source>
</evidence>
<comment type="pathway">
    <text evidence="1">Amino-acid biosynthesis; L-arginine biosynthesis; N(2)-acetyl-L-ornithine from L-glutamate: step 1/4.</text>
</comment>
<keyword evidence="9" id="KW-1185">Reference proteome</keyword>
<sequence length="470" mass="52518">MVIHIPSKLFFKQNRETFDAIMDDISILHLLGIQLVLVAGVRDLVDQRIVSETQTSIVYHDGMRVTDEITMHYLKELSGFVRFEVESSLGRGFRGTASVRGVQVISGNFFYSAKPVGVRNGTDFKLTGEVRRIEVDNFKKRLESGDIVLLTSLGHSHSGEVFHVPSELLAAECASKLKASKIIYLTGGEQLVDTRTNKVIQSLRLAQAASLLSLIGMNHPVSSSPVEAEPSIQDSLTATVSKTDASVDMKERQLSIKPPSIRIALRPSMKHRKKSQELPDSSLIVPSLDQSQFALSSELRSFVHIVARDVYEGIRQAGPSDVRDVEEIIRPLEKDGVLVPRDRDRLERDMQHCYLLTRDGTTLAVGMVMKHGDSHAEISCLAVRPAYRREGRGETLLAYLERKALILGAEYVFVLSTRTMQWFEERGYILSDPASLPPSRKYDSARGSKVYIKKLGSQRDLDADELLWNV</sequence>
<evidence type="ECO:0000313" key="9">
    <source>
        <dbReference type="Proteomes" id="UP001497444"/>
    </source>
</evidence>
<gene>
    <name evidence="8" type="ORF">CSSPJE1EN1_LOCUS26834</name>
</gene>
<comment type="catalytic activity">
    <reaction evidence="6">
        <text>L-glutamate + acetyl-CoA = N-acetyl-L-glutamate + CoA + H(+)</text>
        <dbReference type="Rhea" id="RHEA:24292"/>
        <dbReference type="ChEBI" id="CHEBI:15378"/>
        <dbReference type="ChEBI" id="CHEBI:29985"/>
        <dbReference type="ChEBI" id="CHEBI:44337"/>
        <dbReference type="ChEBI" id="CHEBI:57287"/>
        <dbReference type="ChEBI" id="CHEBI:57288"/>
        <dbReference type="EC" id="2.3.1.1"/>
    </reaction>
</comment>
<evidence type="ECO:0000256" key="4">
    <source>
        <dbReference type="ARBA" id="ARBA00022679"/>
    </source>
</evidence>
<evidence type="ECO:0000256" key="3">
    <source>
        <dbReference type="ARBA" id="ARBA00012697"/>
    </source>
</evidence>
<dbReference type="SUPFAM" id="SSF55729">
    <property type="entry name" value="Acyl-CoA N-acyltransferases (Nat)"/>
    <property type="match status" value="1"/>
</dbReference>
<dbReference type="HAMAP" id="MF_01105">
    <property type="entry name" value="N_acetyl_glu_synth"/>
    <property type="match status" value="1"/>
</dbReference>
<dbReference type="InterPro" id="IPR000182">
    <property type="entry name" value="GNAT_dom"/>
</dbReference>